<sequence length="131" mass="15240">MLVSSLPIILPPTRLFFSHTTVPLYYNRLLPCFPNNWSSTTFRYFAEVIVVHRRSSLIRPMTQTSFSSKTLLKTLAPAGFPNQLLACRIRLHLWNVYWCYCSLAYIVCLFSFSSLGVQRSCFKFFTVHQCN</sequence>
<dbReference type="EMBL" id="AK085862">
    <property type="protein sequence ID" value="BAC39558.1"/>
    <property type="molecule type" value="mRNA"/>
</dbReference>
<dbReference type="PhosphoSitePlus" id="Q8C3H7"/>
<gene>
    <name evidence="3" type="primary">Gm9956</name>
</gene>
<evidence type="ECO:0000256" key="1">
    <source>
        <dbReference type="SAM" id="Phobius"/>
    </source>
</evidence>
<reference evidence="2" key="5">
    <citation type="journal article" date="2002" name="Nature">
        <title>Analysis of the mouse transcriptome based on functional annotation of 60,770 full-length cDNAs.</title>
        <authorList>
            <consortium name="The FANTOM Consortium and the RIKEN Genome Exploration Research Group Phase I and II Team"/>
        </authorList>
    </citation>
    <scope>NUCLEOTIDE SEQUENCE</scope>
    <source>
        <strain evidence="2">C57BL/6J</strain>
        <tissue evidence="2">Heart</tissue>
    </source>
</reference>
<reference evidence="2" key="1">
    <citation type="journal article" date="1999" name="Methods Enzymol.">
        <title>High-efficiency full-length cDNA cloning.</title>
        <authorList>
            <person name="Carninci P."/>
            <person name="Hayashizaki Y."/>
        </authorList>
    </citation>
    <scope>NUCLEOTIDE SEQUENCE</scope>
    <source>
        <strain evidence="2">C57BL/6J</strain>
        <tissue evidence="2">Heart</tissue>
    </source>
</reference>
<dbReference type="HOGENOM" id="CLU_1926890_0_0_1"/>
<reference evidence="2" key="8">
    <citation type="journal article" date="2005" name="Science">
        <title>Antisense Transcription in the Mammalian Transcriptome.</title>
        <authorList>
            <consortium name="RIKEN Genome Exploration Research Group and Genome Science Group (Genome Network Project Core Group) and the FANTOM Consortium"/>
        </authorList>
    </citation>
    <scope>NUCLEOTIDE SEQUENCE</scope>
    <source>
        <strain evidence="2">C57BL/6J</strain>
        <tissue evidence="2">Heart</tissue>
    </source>
</reference>
<evidence type="ECO:0000313" key="2">
    <source>
        <dbReference type="EMBL" id="BAC39558.1"/>
    </source>
</evidence>
<protein>
    <submittedName>
        <fullName evidence="2">Uncharacterized protein</fullName>
    </submittedName>
</protein>
<keyword evidence="1" id="KW-1133">Transmembrane helix</keyword>
<evidence type="ECO:0000313" key="3">
    <source>
        <dbReference type="MGI" id="MGI:3641872"/>
    </source>
</evidence>
<keyword evidence="1" id="KW-0812">Transmembrane</keyword>
<reference evidence="2" key="7">
    <citation type="journal article" date="2005" name="Science">
        <title>The Transcriptional Landscape of the Mammalian Genome.</title>
        <authorList>
            <consortium name="The FANTOM Consortium"/>
            <consortium name="Riken Genome Exploration Research Group and Genome Science Group (Genome Network Project Core Group)"/>
        </authorList>
    </citation>
    <scope>NUCLEOTIDE SEQUENCE</scope>
    <source>
        <strain evidence="2">C57BL/6J</strain>
        <tissue evidence="2">Heart</tissue>
    </source>
</reference>
<proteinExistence type="evidence at transcript level"/>
<dbReference type="AGR" id="MGI:3641872"/>
<name>Q8C3H7_MOUSE</name>
<dbReference type="MGI" id="MGI:3641872">
    <property type="gene designation" value="Gm9956"/>
</dbReference>
<keyword evidence="1" id="KW-0472">Membrane</keyword>
<reference evidence="2" key="2">
    <citation type="journal article" date="2000" name="Genome Res.">
        <title>Normalization and subtraction of cap-trapper-selected cDNAs to prepare full-length cDNA libraries for rapid discovery of new genes.</title>
        <authorList>
            <person name="Carninci P."/>
            <person name="Shibata Y."/>
            <person name="Hayatsu N."/>
            <person name="Sugahara Y."/>
            <person name="Shibata K."/>
            <person name="Itoh M."/>
            <person name="Konno H."/>
            <person name="Okazaki Y."/>
            <person name="Muramatsu M."/>
            <person name="Hayashizaki Y."/>
        </authorList>
    </citation>
    <scope>NUCLEOTIDE SEQUENCE</scope>
    <source>
        <strain evidence="2">C57BL/6J</strain>
        <tissue evidence="2">Heart</tissue>
    </source>
</reference>
<dbReference type="iPTMnet" id="Q8C3H7"/>
<dbReference type="AlphaFoldDB" id="Q8C3H7"/>
<reference evidence="2" key="6">
    <citation type="submission" date="2002-04" db="EMBL/GenBank/DDBJ databases">
        <authorList>
            <person name="Adachi J."/>
            <person name="Aizawa K."/>
            <person name="Akimura T."/>
            <person name="Arakawa T."/>
            <person name="Bono H."/>
            <person name="Carninci P."/>
            <person name="Fukuda S."/>
            <person name="Furuno M."/>
            <person name="Hanagaki T."/>
            <person name="Hara A."/>
            <person name="Hashizume W."/>
            <person name="Hayashida K."/>
            <person name="Hayatsu N."/>
            <person name="Hiramoto K."/>
            <person name="Hiraoka T."/>
            <person name="Hirozane T."/>
            <person name="Hori F."/>
            <person name="Imotani K."/>
            <person name="Ishii Y."/>
            <person name="Itoh M."/>
            <person name="Kagawa I."/>
            <person name="Kasukawa T."/>
            <person name="Katoh H."/>
            <person name="Kawai J."/>
            <person name="Kojima Y."/>
            <person name="Kondo S."/>
            <person name="Konno H."/>
            <person name="Kouda M."/>
            <person name="Koya S."/>
            <person name="Kurihara C."/>
            <person name="Matsuyama T."/>
            <person name="Miyazaki A."/>
            <person name="Murata M."/>
            <person name="Nakamura M."/>
            <person name="Nishi K."/>
            <person name="Nomura K."/>
            <person name="Numazaki R."/>
            <person name="Ohno M."/>
            <person name="Ohsato N."/>
            <person name="Okazaki Y."/>
            <person name="Saito R."/>
            <person name="Saitoh H."/>
            <person name="Sakai C."/>
            <person name="Sakai K."/>
            <person name="Sakazume N."/>
            <person name="Sano H."/>
            <person name="Sasaki D."/>
            <person name="Shibata K."/>
            <person name="Shinagawa A."/>
            <person name="Shiraki T."/>
            <person name="Sogabe Y."/>
            <person name="Tagami M."/>
            <person name="Tagawa A."/>
            <person name="Takahashi F."/>
            <person name="Takaku-Akahira S."/>
            <person name="Takeda Y."/>
            <person name="Tanaka T."/>
            <person name="Tomaru A."/>
            <person name="Toya T."/>
            <person name="Yasunishi A."/>
            <person name="Muramatsu M."/>
            <person name="Hayashizaki Y."/>
        </authorList>
    </citation>
    <scope>NUCLEOTIDE SEQUENCE</scope>
    <source>
        <strain evidence="2">C57BL/6J</strain>
        <tissue evidence="2">Heart</tissue>
    </source>
</reference>
<organism evidence="2">
    <name type="scientific">Mus musculus</name>
    <name type="common">Mouse</name>
    <dbReference type="NCBI Taxonomy" id="10090"/>
    <lineage>
        <taxon>Eukaryota</taxon>
        <taxon>Metazoa</taxon>
        <taxon>Chordata</taxon>
        <taxon>Craniata</taxon>
        <taxon>Vertebrata</taxon>
        <taxon>Euteleostomi</taxon>
        <taxon>Mammalia</taxon>
        <taxon>Eutheria</taxon>
        <taxon>Euarchontoglires</taxon>
        <taxon>Glires</taxon>
        <taxon>Rodentia</taxon>
        <taxon>Myomorpha</taxon>
        <taxon>Muroidea</taxon>
        <taxon>Muridae</taxon>
        <taxon>Murinae</taxon>
        <taxon>Mus</taxon>
        <taxon>Mus</taxon>
    </lineage>
</organism>
<accession>Q8C3H7</accession>
<feature type="transmembrane region" description="Helical" evidence="1">
    <location>
        <begin position="97"/>
        <end position="117"/>
    </location>
</feature>
<reference evidence="2" key="3">
    <citation type="journal article" date="2000" name="Genome Res.">
        <title>RIKEN integrated sequence analysis (RISA) system--384-format sequencing pipeline with 384 multicapillary sequencer.</title>
        <authorList>
            <person name="Shibata K."/>
            <person name="Itoh M."/>
            <person name="Aizawa K."/>
            <person name="Nagaoka S."/>
            <person name="Sasaki N."/>
            <person name="Carninci P."/>
            <person name="Konno H."/>
            <person name="Akiyama J."/>
            <person name="Nishi K."/>
            <person name="Kitsunai T."/>
            <person name="Tashiro H."/>
            <person name="Itoh M."/>
            <person name="Sumi N."/>
            <person name="Ishii Y."/>
            <person name="Nakamura S."/>
            <person name="Hazama M."/>
            <person name="Nishine T."/>
            <person name="Harada A."/>
            <person name="Yamamoto R."/>
            <person name="Matsumoto H."/>
            <person name="Sakaguchi S."/>
            <person name="Ikegami T."/>
            <person name="Kashiwagi K."/>
            <person name="Fujiwake S."/>
            <person name="Inoue K."/>
            <person name="Togawa Y."/>
            <person name="Izawa M."/>
            <person name="Ohara E."/>
            <person name="Watahiki M."/>
            <person name="Yoneda Y."/>
            <person name="Ishikawa T."/>
            <person name="Ozawa K."/>
            <person name="Tanaka T."/>
            <person name="Matsuura S."/>
            <person name="Kawai J."/>
            <person name="Okazaki Y."/>
            <person name="Muramatsu M."/>
            <person name="Inoue Y."/>
            <person name="Kira A."/>
            <person name="Hayashizaki Y."/>
        </authorList>
    </citation>
    <scope>NUCLEOTIDE SEQUENCE</scope>
    <source>
        <strain evidence="2">C57BL/6J</strain>
        <tissue evidence="2">Heart</tissue>
    </source>
</reference>
<reference evidence="2" key="4">
    <citation type="journal article" date="2001" name="Nature">
        <title>Functional annotation of a full-length mouse cDNA collection.</title>
        <authorList>
            <consortium name="The RIKEN Genome Exploration Research Group Phase II Team and the FANTOM Consortium"/>
        </authorList>
    </citation>
    <scope>NUCLEOTIDE SEQUENCE</scope>
    <source>
        <strain evidence="2">C57BL/6J</strain>
        <tissue evidence="2">Heart</tissue>
    </source>
</reference>